<sequence>MTTADKNKDSTVTTKDKKDKKDSVPSPATDKKDSVKKGKDGKPIEEDELSEEDQQLKSELEMLVERLKEQKTDLYRPALETLRTLIRTSTSSMTSVPKPLKFLRPHYPILVELFEKWPVSEVRKFLADILSVMAMSYAEEGKRDSLRFRMAGSSEPAGSWGHEYVRHLAGELIGEYAFLQESDRPTTYVVEQALEIVPFFLKHNAEGDACDLLIDIESLDKLAEYVDKDTYARVCLYISSCAPYVSPPDDVVILKTAHAIYRKFDQFPSAIQISMKLNDAEMIKDDFESCKNPVLQKQLAFLLARQQLHLVVDDEDINEILNNTRLSEQFITLARDLDVLEPKVPEDIYKSHLENTRPGASSANVDSAKQNLASTFVNAFVNAGFGTDKLMMGTDEGSWIYKNKDHGMLSAAASLGNILLWDVEIGLTHIDKYLYSQDDNIKAGALLAIGLLTSGVRNESDPALALLSEQVNASSAIIRATSIVGLGIAYARGAREEVLELLLPLVSDTGLSMELASLAALSLGLVFVGTCHGEITSTILQTMMEREEAHLKDPYAKLMGAGLALLFLGKQDAADAPIETLKVIEGGMSKQVEVMVEICAYATTGNVLKIQKMLHHCNDHLDPEKEDASFQGLAVIGIALIAMGEEIGSEMAMRAFNHLMHYGEPVIRRAVPLALGLLCASNPLVNLLDLLSKYSHDNDADVAQNAIFAMGLVGAGTNNARLAQMLRQLAAYYHKEPNHLFVIRVAQGMLHMGKGTLTLNPFTINRSMFSPAAVAGLFVTLVAMTDTKTFIFGKAHYFLYYLVPAMYPRFLMTLDESLKNIVVSVRVGQAVDVVGQAGRPKTITGFQTHSTPVLLGYNERAELATEEFLSLSGVLEGFVILKKNPECLTFGFYNSNQLFTSAMATAQLLPLELVDRCVGSKLWVIMKGDKEFTGTLLGFDDFVNMVLEDVTEYEMTSTGIRTEHFDQLLLNGNNICMLVPGGEGPLGSNESKQEELMNGVTEA</sequence>
<evidence type="ECO:0000256" key="4">
    <source>
        <dbReference type="ARBA" id="ARBA00022664"/>
    </source>
</evidence>
<keyword evidence="6" id="KW-0677">Repeat</keyword>
<evidence type="ECO:0000256" key="12">
    <source>
        <dbReference type="ARBA" id="ARBA00023242"/>
    </source>
</evidence>
<name>A0A177WGU7_BATDL</name>
<dbReference type="SMART" id="SM00651">
    <property type="entry name" value="Sm"/>
    <property type="match status" value="1"/>
</dbReference>
<dbReference type="InterPro" id="IPR016024">
    <property type="entry name" value="ARM-type_fold"/>
</dbReference>
<dbReference type="InterPro" id="IPR010920">
    <property type="entry name" value="LSM_dom_sf"/>
</dbReference>
<evidence type="ECO:0000256" key="11">
    <source>
        <dbReference type="ARBA" id="ARBA00023187"/>
    </source>
</evidence>
<feature type="compositionally biased region" description="Basic and acidic residues" evidence="15">
    <location>
        <begin position="1"/>
        <end position="44"/>
    </location>
</feature>
<dbReference type="CDD" id="cd01732">
    <property type="entry name" value="LSm5"/>
    <property type="match status" value="1"/>
</dbReference>
<dbReference type="Gene3D" id="1.25.10.10">
    <property type="entry name" value="Leucine-rich Repeat Variant"/>
    <property type="match status" value="1"/>
</dbReference>
<dbReference type="FunFam" id="1.25.10.10:FF:000084">
    <property type="entry name" value="26S proteasome non-ATPase regulatory subunit 2 homolog"/>
    <property type="match status" value="1"/>
</dbReference>
<comment type="function">
    <text evidence="14">Acts as a regulatory subunit of the 26 proteasome which is involved in the ATP-dependent degradation of ubiquitinated proteins.</text>
</comment>
<keyword evidence="8" id="KW-0694">RNA-binding</keyword>
<evidence type="ECO:0000256" key="10">
    <source>
        <dbReference type="ARBA" id="ARBA00022990"/>
    </source>
</evidence>
<comment type="similarity">
    <text evidence="2 14">Belongs to the proteasome subunit S2 family.</text>
</comment>
<dbReference type="InterPro" id="IPR040892">
    <property type="entry name" value="RPN1_N"/>
</dbReference>
<proteinExistence type="inferred from homology"/>
<keyword evidence="12" id="KW-0539">Nucleus</keyword>
<dbReference type="InterPro" id="IPR002015">
    <property type="entry name" value="Proteasome/cyclosome_rpt"/>
</dbReference>
<protein>
    <recommendedName>
        <fullName evidence="14">26S proteasome regulatory subunit RPN1</fullName>
    </recommendedName>
</protein>
<dbReference type="InterPro" id="IPR001163">
    <property type="entry name" value="Sm_dom_euk/arc"/>
</dbReference>
<keyword evidence="7" id="KW-0832">Ubl conjugation</keyword>
<evidence type="ECO:0000313" key="18">
    <source>
        <dbReference type="Proteomes" id="UP000077115"/>
    </source>
</evidence>
<accession>A0A177WGU7</accession>
<keyword evidence="9 14" id="KW-0647">Proteasome</keyword>
<evidence type="ECO:0000256" key="3">
    <source>
        <dbReference type="ARBA" id="ARBA00006850"/>
    </source>
</evidence>
<evidence type="ECO:0000256" key="15">
    <source>
        <dbReference type="SAM" id="MobiDB-lite"/>
    </source>
</evidence>
<dbReference type="Pfam" id="PF18051">
    <property type="entry name" value="RPN1_C"/>
    <property type="match status" value="1"/>
</dbReference>
<evidence type="ECO:0000256" key="6">
    <source>
        <dbReference type="ARBA" id="ARBA00022737"/>
    </source>
</evidence>
<dbReference type="Pfam" id="PF17781">
    <property type="entry name" value="RPN1_RPN2_N"/>
    <property type="match status" value="1"/>
</dbReference>
<dbReference type="GO" id="GO:0006397">
    <property type="term" value="P:mRNA processing"/>
    <property type="evidence" value="ECO:0007669"/>
    <property type="project" value="UniProtKB-KW"/>
</dbReference>
<keyword evidence="13" id="KW-0687">Ribonucleoprotein</keyword>
<evidence type="ECO:0000256" key="5">
    <source>
        <dbReference type="ARBA" id="ARBA00022728"/>
    </source>
</evidence>
<dbReference type="STRING" id="403673.A0A177WGU7"/>
<dbReference type="FunFam" id="2.30.30.100:FF:000003">
    <property type="entry name" value="U6 snRNA-associated Sm-like protein LSm5"/>
    <property type="match status" value="1"/>
</dbReference>
<reference evidence="17 18" key="1">
    <citation type="submission" date="2006-10" db="EMBL/GenBank/DDBJ databases">
        <title>The Genome Sequence of Batrachochytrium dendrobatidis JEL423.</title>
        <authorList>
            <consortium name="The Broad Institute Genome Sequencing Platform"/>
            <person name="Birren B."/>
            <person name="Lander E."/>
            <person name="Galagan J."/>
            <person name="Cuomo C."/>
            <person name="Devon K."/>
            <person name="Jaffe D."/>
            <person name="Butler J."/>
            <person name="Alvarez P."/>
            <person name="Gnerre S."/>
            <person name="Grabherr M."/>
            <person name="Kleber M."/>
            <person name="Mauceli E."/>
            <person name="Brockman W."/>
            <person name="Young S."/>
            <person name="LaButti K."/>
            <person name="Sykes S."/>
            <person name="DeCaprio D."/>
            <person name="Crawford M."/>
            <person name="Koehrsen M."/>
            <person name="Engels R."/>
            <person name="Montgomery P."/>
            <person name="Pearson M."/>
            <person name="Howarth C."/>
            <person name="Larson L."/>
            <person name="White J."/>
            <person name="O'Leary S."/>
            <person name="Kodira C."/>
            <person name="Zeng Q."/>
            <person name="Yandava C."/>
            <person name="Alvarado L."/>
            <person name="Longcore J."/>
            <person name="James T."/>
        </authorList>
    </citation>
    <scope>NUCLEOTIDE SEQUENCE [LARGE SCALE GENOMIC DNA]</scope>
    <source>
        <strain evidence="17 18">JEL423</strain>
    </source>
</reference>
<dbReference type="Gene3D" id="2.30.30.100">
    <property type="match status" value="1"/>
</dbReference>
<dbReference type="PANTHER" id="PTHR10943:SF1">
    <property type="entry name" value="26S PROTEASOME NON-ATPASE REGULATORY SUBUNIT 2"/>
    <property type="match status" value="1"/>
</dbReference>
<dbReference type="EMBL" id="DS022303">
    <property type="protein sequence ID" value="OAJ39349.1"/>
    <property type="molecule type" value="Genomic_DNA"/>
</dbReference>
<organism evidence="17 18">
    <name type="scientific">Batrachochytrium dendrobatidis (strain JEL423)</name>
    <dbReference type="NCBI Taxonomy" id="403673"/>
    <lineage>
        <taxon>Eukaryota</taxon>
        <taxon>Fungi</taxon>
        <taxon>Fungi incertae sedis</taxon>
        <taxon>Chytridiomycota</taxon>
        <taxon>Chytridiomycota incertae sedis</taxon>
        <taxon>Chytridiomycetes</taxon>
        <taxon>Rhizophydiales</taxon>
        <taxon>Rhizophydiales incertae sedis</taxon>
        <taxon>Batrachochytrium</taxon>
    </lineage>
</organism>
<dbReference type="SUPFAM" id="SSF50182">
    <property type="entry name" value="Sm-like ribonucleoproteins"/>
    <property type="match status" value="1"/>
</dbReference>
<dbReference type="InterPro" id="IPR047575">
    <property type="entry name" value="Sm"/>
</dbReference>
<dbReference type="PROSITE" id="PS52002">
    <property type="entry name" value="SM"/>
    <property type="match status" value="1"/>
</dbReference>
<dbReference type="PIRSF" id="PIRSF015965">
    <property type="entry name" value="26S_Psome_Rpn1"/>
    <property type="match status" value="1"/>
</dbReference>
<reference evidence="17 18" key="2">
    <citation type="submission" date="2016-05" db="EMBL/GenBank/DDBJ databases">
        <title>Lineage-specific infection strategies underlie the spectrum of fungal disease in amphibians.</title>
        <authorList>
            <person name="Cuomo C.A."/>
            <person name="Farrer R.A."/>
            <person name="James T."/>
            <person name="Longcore J."/>
            <person name="Birren B."/>
        </authorList>
    </citation>
    <scope>NUCLEOTIDE SEQUENCE [LARGE SCALE GENOMIC DNA]</scope>
    <source>
        <strain evidence="17 18">JEL423</strain>
    </source>
</reference>
<dbReference type="GO" id="GO:0043161">
    <property type="term" value="P:proteasome-mediated ubiquitin-dependent protein catabolic process"/>
    <property type="evidence" value="ECO:0007669"/>
    <property type="project" value="TreeGrafter"/>
</dbReference>
<comment type="subcellular location">
    <subcellularLocation>
        <location evidence="1">Nucleus</location>
    </subcellularLocation>
</comment>
<keyword evidence="4" id="KW-0507">mRNA processing</keyword>
<keyword evidence="5" id="KW-0747">Spliceosome</keyword>
<dbReference type="GO" id="GO:0042176">
    <property type="term" value="P:regulation of protein catabolic process"/>
    <property type="evidence" value="ECO:0007669"/>
    <property type="project" value="InterPro"/>
</dbReference>
<feature type="domain" description="Sm" evidence="16">
    <location>
        <begin position="909"/>
        <end position="984"/>
    </location>
</feature>
<dbReference type="InterPro" id="IPR041433">
    <property type="entry name" value="RPN1_C"/>
</dbReference>
<dbReference type="InterPro" id="IPR033871">
    <property type="entry name" value="LSm5"/>
</dbReference>
<evidence type="ECO:0000256" key="2">
    <source>
        <dbReference type="ARBA" id="ARBA00005460"/>
    </source>
</evidence>
<dbReference type="GO" id="GO:0008380">
    <property type="term" value="P:RNA splicing"/>
    <property type="evidence" value="ECO:0007669"/>
    <property type="project" value="UniProtKB-KW"/>
</dbReference>
<dbReference type="InterPro" id="IPR016643">
    <property type="entry name" value="26S_Psome_Rpn1"/>
</dbReference>
<evidence type="ECO:0000256" key="7">
    <source>
        <dbReference type="ARBA" id="ARBA00022843"/>
    </source>
</evidence>
<evidence type="ECO:0000256" key="9">
    <source>
        <dbReference type="ARBA" id="ARBA00022942"/>
    </source>
</evidence>
<dbReference type="GO" id="GO:0030234">
    <property type="term" value="F:enzyme regulator activity"/>
    <property type="evidence" value="ECO:0007669"/>
    <property type="project" value="UniProtKB-UniRule"/>
</dbReference>
<dbReference type="Proteomes" id="UP000077115">
    <property type="component" value="Unassembled WGS sequence"/>
</dbReference>
<feature type="region of interest" description="Disordered" evidence="15">
    <location>
        <begin position="984"/>
        <end position="1003"/>
    </location>
</feature>
<dbReference type="GO" id="GO:0003723">
    <property type="term" value="F:RNA binding"/>
    <property type="evidence" value="ECO:0007669"/>
    <property type="project" value="UniProtKB-KW"/>
</dbReference>
<dbReference type="GO" id="GO:0008540">
    <property type="term" value="C:proteasome regulatory particle, base subcomplex"/>
    <property type="evidence" value="ECO:0007669"/>
    <property type="project" value="UniProtKB-UniRule"/>
</dbReference>
<dbReference type="Pfam" id="PF01423">
    <property type="entry name" value="LSM"/>
    <property type="match status" value="1"/>
</dbReference>
<keyword evidence="11" id="KW-0508">mRNA splicing</keyword>
<dbReference type="PANTHER" id="PTHR10943">
    <property type="entry name" value="26S PROTEASOME NON-ATPASE REGULATORY SUBUNIT"/>
    <property type="match status" value="1"/>
</dbReference>
<evidence type="ECO:0000256" key="8">
    <source>
        <dbReference type="ARBA" id="ARBA00022884"/>
    </source>
</evidence>
<comment type="similarity">
    <text evidence="3">Belongs to the snRNP Sm proteins family.</text>
</comment>
<dbReference type="SUPFAM" id="SSF48371">
    <property type="entry name" value="ARM repeat"/>
    <property type="match status" value="1"/>
</dbReference>
<gene>
    <name evidence="17" type="ORF">BDEG_23204</name>
</gene>
<evidence type="ECO:0000259" key="16">
    <source>
        <dbReference type="PROSITE" id="PS52002"/>
    </source>
</evidence>
<dbReference type="GO" id="GO:0005681">
    <property type="term" value="C:spliceosomal complex"/>
    <property type="evidence" value="ECO:0007669"/>
    <property type="project" value="UniProtKB-KW"/>
</dbReference>
<dbReference type="VEuPathDB" id="FungiDB:BDEG_23204"/>
<dbReference type="AlphaFoldDB" id="A0A177WGU7"/>
<evidence type="ECO:0000256" key="13">
    <source>
        <dbReference type="ARBA" id="ARBA00023274"/>
    </source>
</evidence>
<feature type="region of interest" description="Disordered" evidence="15">
    <location>
        <begin position="1"/>
        <end position="55"/>
    </location>
</feature>
<dbReference type="OrthoDB" id="10252509at2759"/>
<evidence type="ECO:0000256" key="1">
    <source>
        <dbReference type="ARBA" id="ARBA00004123"/>
    </source>
</evidence>
<dbReference type="Pfam" id="PF01851">
    <property type="entry name" value="PC_rep"/>
    <property type="match status" value="1"/>
</dbReference>
<keyword evidence="10" id="KW-0007">Acetylation</keyword>
<dbReference type="GO" id="GO:0034515">
    <property type="term" value="C:proteasome storage granule"/>
    <property type="evidence" value="ECO:0007669"/>
    <property type="project" value="TreeGrafter"/>
</dbReference>
<evidence type="ECO:0000256" key="14">
    <source>
        <dbReference type="PIRNR" id="PIRNR015965"/>
    </source>
</evidence>
<dbReference type="InterPro" id="IPR011989">
    <property type="entry name" value="ARM-like"/>
</dbReference>
<evidence type="ECO:0000313" key="17">
    <source>
        <dbReference type="EMBL" id="OAJ39349.1"/>
    </source>
</evidence>